<dbReference type="AlphaFoldDB" id="A0A450SUP2"/>
<dbReference type="EMBL" id="CAADFD010000036">
    <property type="protein sequence ID" value="VFJ57695.1"/>
    <property type="molecule type" value="Genomic_DNA"/>
</dbReference>
<evidence type="ECO:0000259" key="2">
    <source>
        <dbReference type="Pfam" id="PF11740"/>
    </source>
</evidence>
<dbReference type="Pfam" id="PF11740">
    <property type="entry name" value="KfrA_N"/>
    <property type="match status" value="1"/>
</dbReference>
<proteinExistence type="predicted"/>
<gene>
    <name evidence="3" type="ORF">BECKFW1821B_GA0114236_10367</name>
</gene>
<feature type="region of interest" description="Disordered" evidence="1">
    <location>
        <begin position="175"/>
        <end position="211"/>
    </location>
</feature>
<feature type="region of interest" description="Disordered" evidence="1">
    <location>
        <begin position="93"/>
        <end position="119"/>
    </location>
</feature>
<protein>
    <submittedName>
        <fullName evidence="3">Replication region DNA-binding N-term</fullName>
    </submittedName>
</protein>
<keyword evidence="3" id="KW-0238">DNA-binding</keyword>
<evidence type="ECO:0000313" key="3">
    <source>
        <dbReference type="EMBL" id="VFJ57695.1"/>
    </source>
</evidence>
<feature type="compositionally biased region" description="Basic and acidic residues" evidence="1">
    <location>
        <begin position="106"/>
        <end position="116"/>
    </location>
</feature>
<sequence>MPKGVTTEDIWQATKMLAQEEKIPTIMDIRSKLGGGSPHKIASYLADWKTEHLENEMLFHTDWEVQSSARKALEQEQIELMEEIDRLDSDLEKAREETTDAAETLDTERKAHESMKSHGNRWYRQLKEATDTAEKLTAQNQALQMRIAVLEEQAARGEELKAQVEKLQNALAGLTAEKETKTDDKPKNVTQPKASVRPKTRKATPEKKSAALEKTFPPSFGVAQKIRKLGRKR</sequence>
<organism evidence="3">
    <name type="scientific">Candidatus Kentrum sp. FW</name>
    <dbReference type="NCBI Taxonomy" id="2126338"/>
    <lineage>
        <taxon>Bacteria</taxon>
        <taxon>Pseudomonadati</taxon>
        <taxon>Pseudomonadota</taxon>
        <taxon>Gammaproteobacteria</taxon>
        <taxon>Candidatus Kentrum</taxon>
    </lineage>
</organism>
<dbReference type="InterPro" id="IPR021104">
    <property type="entry name" value="KfrA_DNA-bd_N"/>
</dbReference>
<evidence type="ECO:0000256" key="1">
    <source>
        <dbReference type="SAM" id="MobiDB-lite"/>
    </source>
</evidence>
<name>A0A450SUP2_9GAMM</name>
<feature type="compositionally biased region" description="Basic and acidic residues" evidence="1">
    <location>
        <begin position="176"/>
        <end position="187"/>
    </location>
</feature>
<accession>A0A450SUP2</accession>
<dbReference type="GO" id="GO:0003677">
    <property type="term" value="F:DNA binding"/>
    <property type="evidence" value="ECO:0007669"/>
    <property type="project" value="UniProtKB-KW"/>
</dbReference>
<feature type="domain" description="KfrA N-terminal DNA-binding" evidence="2">
    <location>
        <begin position="6"/>
        <end position="110"/>
    </location>
</feature>
<reference evidence="3" key="1">
    <citation type="submission" date="2019-02" db="EMBL/GenBank/DDBJ databases">
        <authorList>
            <person name="Gruber-Vodicka R. H."/>
            <person name="Seah K. B. B."/>
        </authorList>
    </citation>
    <scope>NUCLEOTIDE SEQUENCE</scope>
    <source>
        <strain evidence="3">BECK_BZ106</strain>
    </source>
</reference>